<gene>
    <name evidence="2" type="ORF">CYJ19_02640</name>
</gene>
<dbReference type="PANTHER" id="PTHR11803">
    <property type="entry name" value="2-IMINOBUTANOATE/2-IMINOPROPANOATE DEAMINASE RIDA"/>
    <property type="match status" value="1"/>
</dbReference>
<dbReference type="InterPro" id="IPR019897">
    <property type="entry name" value="RidA_CS"/>
</dbReference>
<sequence>MPEVKMVPKAVGPYSAAKAAGNVIAVSGQLPLNPETGQIEVADVKAQAAQSLRNVAAVLAEFGSTLNDVFKTTVLLADIDDFAAVNEVYANAFKDVEKYPARSAFQVAALPMGARVEIEALASCPTK</sequence>
<dbReference type="GO" id="GO:0005829">
    <property type="term" value="C:cytosol"/>
    <property type="evidence" value="ECO:0007669"/>
    <property type="project" value="TreeGrafter"/>
</dbReference>
<organism evidence="2 3">
    <name type="scientific">Winkia neuii</name>
    <dbReference type="NCBI Taxonomy" id="33007"/>
    <lineage>
        <taxon>Bacteria</taxon>
        <taxon>Bacillati</taxon>
        <taxon>Actinomycetota</taxon>
        <taxon>Actinomycetes</taxon>
        <taxon>Actinomycetales</taxon>
        <taxon>Actinomycetaceae</taxon>
        <taxon>Winkia</taxon>
    </lineage>
</organism>
<protein>
    <submittedName>
        <fullName evidence="2">Reactive intermediate/imine deaminase</fullName>
    </submittedName>
</protein>
<evidence type="ECO:0000256" key="1">
    <source>
        <dbReference type="ARBA" id="ARBA00010552"/>
    </source>
</evidence>
<proteinExistence type="inferred from homology"/>
<name>A0A2I1IQU7_9ACTO</name>
<reference evidence="2 3" key="1">
    <citation type="submission" date="2017-12" db="EMBL/GenBank/DDBJ databases">
        <title>Phylogenetic diversity of female urinary microbiome.</title>
        <authorList>
            <person name="Thomas-White K."/>
            <person name="Wolfe A.J."/>
        </authorList>
    </citation>
    <scope>NUCLEOTIDE SEQUENCE [LARGE SCALE GENOMIC DNA]</scope>
    <source>
        <strain evidence="2 3">UMB0402</strain>
    </source>
</reference>
<dbReference type="GO" id="GO:0019239">
    <property type="term" value="F:deaminase activity"/>
    <property type="evidence" value="ECO:0007669"/>
    <property type="project" value="TreeGrafter"/>
</dbReference>
<comment type="caution">
    <text evidence="2">The sequence shown here is derived from an EMBL/GenBank/DDBJ whole genome shotgun (WGS) entry which is preliminary data.</text>
</comment>
<dbReference type="PANTHER" id="PTHR11803:SF39">
    <property type="entry name" value="2-IMINOBUTANOATE_2-IMINOPROPANOATE DEAMINASE"/>
    <property type="match status" value="1"/>
</dbReference>
<dbReference type="PROSITE" id="PS01094">
    <property type="entry name" value="UPF0076"/>
    <property type="match status" value="1"/>
</dbReference>
<dbReference type="SUPFAM" id="SSF55298">
    <property type="entry name" value="YjgF-like"/>
    <property type="match status" value="1"/>
</dbReference>
<dbReference type="GeneID" id="35866500"/>
<dbReference type="Proteomes" id="UP000235122">
    <property type="component" value="Unassembled WGS sequence"/>
</dbReference>
<keyword evidence="3" id="KW-1185">Reference proteome</keyword>
<dbReference type="Gene3D" id="3.30.1330.40">
    <property type="entry name" value="RutC-like"/>
    <property type="match status" value="1"/>
</dbReference>
<dbReference type="FunFam" id="3.30.1330.40:FF:000001">
    <property type="entry name" value="L-PSP family endoribonuclease"/>
    <property type="match status" value="1"/>
</dbReference>
<dbReference type="RefSeq" id="WP_024332145.1">
    <property type="nucleotide sequence ID" value="NZ_JASOXK010000010.1"/>
</dbReference>
<dbReference type="InterPro" id="IPR006175">
    <property type="entry name" value="YjgF/YER057c/UK114"/>
</dbReference>
<accession>A0A2I1IQU7</accession>
<dbReference type="EMBL" id="PKKO01000001">
    <property type="protein sequence ID" value="PKY73499.1"/>
    <property type="molecule type" value="Genomic_DNA"/>
</dbReference>
<dbReference type="AlphaFoldDB" id="A0A2I1IQU7"/>
<evidence type="ECO:0000313" key="3">
    <source>
        <dbReference type="Proteomes" id="UP000235122"/>
    </source>
</evidence>
<dbReference type="InterPro" id="IPR006056">
    <property type="entry name" value="RidA"/>
</dbReference>
<comment type="similarity">
    <text evidence="1">Belongs to the RutC family.</text>
</comment>
<dbReference type="CDD" id="cd00448">
    <property type="entry name" value="YjgF_YER057c_UK114_family"/>
    <property type="match status" value="1"/>
</dbReference>
<dbReference type="STRING" id="33007.HMPREF3198_02047"/>
<dbReference type="InterPro" id="IPR035959">
    <property type="entry name" value="RutC-like_sf"/>
</dbReference>
<evidence type="ECO:0000313" key="2">
    <source>
        <dbReference type="EMBL" id="PKY73499.1"/>
    </source>
</evidence>
<dbReference type="Pfam" id="PF01042">
    <property type="entry name" value="Ribonuc_L-PSP"/>
    <property type="match status" value="1"/>
</dbReference>
<dbReference type="NCBIfam" id="TIGR00004">
    <property type="entry name" value="Rid family detoxifying hydrolase"/>
    <property type="match status" value="1"/>
</dbReference>